<evidence type="ECO:0000256" key="2">
    <source>
        <dbReference type="PIRSR" id="PIRSR033579-3"/>
    </source>
</evidence>
<reference evidence="3 4" key="1">
    <citation type="submission" date="2014-12" db="EMBL/GenBank/DDBJ databases">
        <title>Comparative genomics of the lactic acid bacteria isolated from the honey bee gut.</title>
        <authorList>
            <person name="Ellegaard K.M."/>
            <person name="Tamarit D."/>
            <person name="Javelind E."/>
            <person name="Olofsson T."/>
            <person name="Andersson S.G."/>
            <person name="Vasquez A."/>
        </authorList>
    </citation>
    <scope>NUCLEOTIDE SEQUENCE [LARGE SCALE GENOMIC DNA]</scope>
    <source>
        <strain evidence="3 4">Hon2</strain>
    </source>
</reference>
<dbReference type="GO" id="GO:0046872">
    <property type="term" value="F:metal ion binding"/>
    <property type="evidence" value="ECO:0007669"/>
    <property type="project" value="UniProtKB-KW"/>
</dbReference>
<feature type="binding site" evidence="2">
    <location>
        <position position="171"/>
    </location>
    <ligand>
        <name>Co(2+)</name>
        <dbReference type="ChEBI" id="CHEBI:48828"/>
    </ligand>
</feature>
<dbReference type="RefSeq" id="WP_045923260.1">
    <property type="nucleotide sequence ID" value="NZ_JBHTHW010000005.1"/>
</dbReference>
<evidence type="ECO:0000256" key="1">
    <source>
        <dbReference type="PIRSR" id="PIRSR033579-1"/>
    </source>
</evidence>
<feature type="binding site" evidence="2">
    <location>
        <position position="143"/>
    </location>
    <ligand>
        <name>Co(2+)</name>
        <dbReference type="ChEBI" id="CHEBI:48828"/>
    </ligand>
</feature>
<gene>
    <name evidence="3" type="ORF">JG29_14330</name>
</gene>
<dbReference type="AlphaFoldDB" id="A0A0F4KQN3"/>
<name>A0A0F4KQN3_9LACO</name>
<evidence type="ECO:0000313" key="4">
    <source>
        <dbReference type="Proteomes" id="UP000033695"/>
    </source>
</evidence>
<dbReference type="GO" id="GO:0016852">
    <property type="term" value="F:sirohydrochlorin cobaltochelatase activity"/>
    <property type="evidence" value="ECO:0007669"/>
    <property type="project" value="InterPro"/>
</dbReference>
<dbReference type="PIRSF" id="PIRSF033579">
    <property type="entry name" value="Anaer_Co_chel"/>
    <property type="match status" value="1"/>
</dbReference>
<dbReference type="GO" id="GO:0019251">
    <property type="term" value="P:anaerobic cobalamin biosynthetic process"/>
    <property type="evidence" value="ECO:0007669"/>
    <property type="project" value="InterPro"/>
</dbReference>
<organism evidence="3 4">
    <name type="scientific">Bombilactobacillus mellis</name>
    <dbReference type="NCBI Taxonomy" id="1218508"/>
    <lineage>
        <taxon>Bacteria</taxon>
        <taxon>Bacillati</taxon>
        <taxon>Bacillota</taxon>
        <taxon>Bacilli</taxon>
        <taxon>Lactobacillales</taxon>
        <taxon>Lactobacillaceae</taxon>
        <taxon>Bombilactobacillus</taxon>
    </lineage>
</organism>
<dbReference type="Pfam" id="PF06180">
    <property type="entry name" value="CbiK"/>
    <property type="match status" value="1"/>
</dbReference>
<accession>A0A0F4KQN3</accession>
<dbReference type="CDD" id="cd03413">
    <property type="entry name" value="CbiK_C"/>
    <property type="match status" value="1"/>
</dbReference>
<keyword evidence="2" id="KW-0479">Metal-binding</keyword>
<dbReference type="Gene3D" id="3.40.50.1400">
    <property type="match status" value="2"/>
</dbReference>
<dbReference type="CDD" id="cd03412">
    <property type="entry name" value="CbiK_N"/>
    <property type="match status" value="1"/>
</dbReference>
<dbReference type="Proteomes" id="UP000033695">
    <property type="component" value="Unassembled WGS sequence"/>
</dbReference>
<dbReference type="SUPFAM" id="SSF53800">
    <property type="entry name" value="Chelatase"/>
    <property type="match status" value="1"/>
</dbReference>
<feature type="active site" description="Proton acceptor" evidence="1">
    <location>
        <position position="143"/>
    </location>
</feature>
<dbReference type="InterPro" id="IPR010388">
    <property type="entry name" value="Anaerobic_Co-chelatase"/>
</dbReference>
<evidence type="ECO:0000313" key="3">
    <source>
        <dbReference type="EMBL" id="KJY48373.1"/>
    </source>
</evidence>
<keyword evidence="2" id="KW-0170">Cobalt</keyword>
<comment type="caution">
    <text evidence="3">The sequence shown here is derived from an EMBL/GenBank/DDBJ whole genome shotgun (WGS) entry which is preliminary data.</text>
</comment>
<dbReference type="STRING" id="1218508.JG29_14330"/>
<dbReference type="EMBL" id="JXBZ01000009">
    <property type="protein sequence ID" value="KJY48373.1"/>
    <property type="molecule type" value="Genomic_DNA"/>
</dbReference>
<protein>
    <submittedName>
        <fullName evidence="3">Cobalt chelatase CbiK</fullName>
    </submittedName>
</protein>
<dbReference type="HOGENOM" id="CLU_036584_1_1_9"/>
<sequence length="255" mass="28955">MSKKAIVVVSFGTTYPEARHKAITATEKAIQNNFDDWQVVRAFTSKIVRQRIYQNEHVVINNPEQVLANLAQNGYQEVAVQPLHIIPGTEFNLLKQAVLKYKSFFSTIKLSQPLLTQFSDYQKITQFIQRSREAGAGNLWMGHGSSHSAFATYACLDHMLLNTNSFLGAVESYPDIEVIIQRIQNTRIRKIYLQPFMLVAGNHAHLDMASRAADSWKSKLEHEGIKVIPELKGLGEYPEIQAMFIAKLQHSLERN</sequence>
<keyword evidence="4" id="KW-1185">Reference proteome</keyword>
<feature type="binding site" evidence="2">
    <location>
        <position position="203"/>
    </location>
    <ligand>
        <name>Co(2+)</name>
        <dbReference type="ChEBI" id="CHEBI:48828"/>
    </ligand>
</feature>
<dbReference type="PATRIC" id="fig|1218508.4.peg.1425"/>
<dbReference type="OrthoDB" id="9770331at2"/>
<proteinExistence type="predicted"/>